<dbReference type="Gene3D" id="3.20.20.110">
    <property type="entry name" value="Ribulose bisphosphate carboxylase, large subunit, C-terminal domain"/>
    <property type="match status" value="1"/>
</dbReference>
<dbReference type="RefSeq" id="WP_173766955.1">
    <property type="nucleotide sequence ID" value="NZ_CP048836.1"/>
</dbReference>
<sequence>MTRMHVTYRIDATPMQIEARARALAIEQSVECPMGAVRDARVRDAVVGRVMDIVPAGENVFEARIGLALETVGDDAGQLLNMLFGNSSLQPDVRLEAVDWPDGLPALPGPRFGIDGVRERLGIPRGPIACSALKPQGMDVEALAALAYLQARAGIALIKDDHGLADPVSAPFARRVPAIQAAVARANAETGRRSVYAPNLNGGARKLQAQVQVCRDHGVGAVMMCPLLVGPSTMAEWVADGLDMPVLAHPALAGVGRIAPALLYGTLFRLFGADMVIFPNFGGRFADDARRCHAIAEAARAPLGALPPALPVPAGGLSPDRVPELVDFYGPDVALLIGGSLLAAEDPEAAMRHFVDAVEQQGRT</sequence>
<name>A0A6C1B9F0_9RHOO</name>
<protein>
    <submittedName>
        <fullName evidence="2">Ribulose 1,5-bisphosphate carboxylase</fullName>
    </submittedName>
</protein>
<organism evidence="2 3">
    <name type="scientific">Nitrogeniibacter mangrovi</name>
    <dbReference type="NCBI Taxonomy" id="2016596"/>
    <lineage>
        <taxon>Bacteria</taxon>
        <taxon>Pseudomonadati</taxon>
        <taxon>Pseudomonadota</taxon>
        <taxon>Betaproteobacteria</taxon>
        <taxon>Rhodocyclales</taxon>
        <taxon>Zoogloeaceae</taxon>
        <taxon>Nitrogeniibacter</taxon>
    </lineage>
</organism>
<dbReference type="KEGG" id="azq:G3580_15325"/>
<dbReference type="InterPro" id="IPR000685">
    <property type="entry name" value="RuBisCO_lsu_C"/>
</dbReference>
<proteinExistence type="predicted"/>
<dbReference type="GO" id="GO:0000287">
    <property type="term" value="F:magnesium ion binding"/>
    <property type="evidence" value="ECO:0007669"/>
    <property type="project" value="InterPro"/>
</dbReference>
<dbReference type="InterPro" id="IPR036422">
    <property type="entry name" value="RuBisCO_lsu_N_sf"/>
</dbReference>
<dbReference type="SUPFAM" id="SSF51649">
    <property type="entry name" value="RuBisCo, C-terminal domain"/>
    <property type="match status" value="1"/>
</dbReference>
<dbReference type="Proteomes" id="UP000501991">
    <property type="component" value="Chromosome"/>
</dbReference>
<dbReference type="InterPro" id="IPR036376">
    <property type="entry name" value="RuBisCO_lsu_C_sf"/>
</dbReference>
<feature type="domain" description="Ribulose bisphosphate carboxylase large subunit C-terminal" evidence="1">
    <location>
        <begin position="113"/>
        <end position="341"/>
    </location>
</feature>
<evidence type="ECO:0000313" key="2">
    <source>
        <dbReference type="EMBL" id="QID18874.1"/>
    </source>
</evidence>
<dbReference type="SFLD" id="SFLDS00014">
    <property type="entry name" value="RuBisCO"/>
    <property type="match status" value="1"/>
</dbReference>
<accession>A0A6C1B9F0</accession>
<dbReference type="AlphaFoldDB" id="A0A6C1B9F0"/>
<dbReference type="SUPFAM" id="SSF54966">
    <property type="entry name" value="RuBisCO, large subunit, small (N-terminal) domain"/>
    <property type="match status" value="1"/>
</dbReference>
<evidence type="ECO:0000313" key="3">
    <source>
        <dbReference type="Proteomes" id="UP000501991"/>
    </source>
</evidence>
<dbReference type="InterPro" id="IPR033966">
    <property type="entry name" value="RuBisCO"/>
</dbReference>
<dbReference type="Gene3D" id="3.30.70.150">
    <property type="entry name" value="RuBisCO large subunit, N-terminal domain"/>
    <property type="match status" value="1"/>
</dbReference>
<dbReference type="EMBL" id="CP048836">
    <property type="protein sequence ID" value="QID18874.1"/>
    <property type="molecule type" value="Genomic_DNA"/>
</dbReference>
<evidence type="ECO:0000259" key="1">
    <source>
        <dbReference type="Pfam" id="PF00016"/>
    </source>
</evidence>
<reference evidence="2 3" key="1">
    <citation type="submission" date="2020-02" db="EMBL/GenBank/DDBJ databases">
        <title>Nitrogenibacter mangrovi gen. nov., sp. nov. isolated from mangrove sediment, a denitrifying betaproteobacterium.</title>
        <authorList>
            <person name="Liao H."/>
            <person name="Tian Y."/>
        </authorList>
    </citation>
    <scope>NUCLEOTIDE SEQUENCE [LARGE SCALE GENOMIC DNA]</scope>
    <source>
        <strain evidence="2 3">M9-3-2</strain>
    </source>
</reference>
<dbReference type="GO" id="GO:0015977">
    <property type="term" value="P:carbon fixation"/>
    <property type="evidence" value="ECO:0007669"/>
    <property type="project" value="InterPro"/>
</dbReference>
<dbReference type="Pfam" id="PF00016">
    <property type="entry name" value="RuBisCO_large"/>
    <property type="match status" value="1"/>
</dbReference>
<gene>
    <name evidence="2" type="ORF">G3580_15325</name>
</gene>
<dbReference type="PANTHER" id="PTHR42704:SF17">
    <property type="entry name" value="RIBULOSE BISPHOSPHATE CARBOXYLASE LARGE CHAIN"/>
    <property type="match status" value="1"/>
</dbReference>
<dbReference type="PANTHER" id="PTHR42704">
    <property type="entry name" value="RIBULOSE BISPHOSPHATE CARBOXYLASE"/>
    <property type="match status" value="1"/>
</dbReference>
<dbReference type="SFLD" id="SFLDG00301">
    <property type="entry name" value="RuBisCO-like_proteins"/>
    <property type="match status" value="1"/>
</dbReference>
<dbReference type="GO" id="GO:0016984">
    <property type="term" value="F:ribulose-bisphosphate carboxylase activity"/>
    <property type="evidence" value="ECO:0007669"/>
    <property type="project" value="InterPro"/>
</dbReference>
<keyword evidence="3" id="KW-1185">Reference proteome</keyword>